<proteinExistence type="predicted"/>
<dbReference type="Proteomes" id="UP000828390">
    <property type="component" value="Unassembled WGS sequence"/>
</dbReference>
<comment type="caution">
    <text evidence="2">The sequence shown here is derived from an EMBL/GenBank/DDBJ whole genome shotgun (WGS) entry which is preliminary data.</text>
</comment>
<evidence type="ECO:0000313" key="3">
    <source>
        <dbReference type="Proteomes" id="UP000828390"/>
    </source>
</evidence>
<accession>A0A9D4FV87</accession>
<evidence type="ECO:0000313" key="2">
    <source>
        <dbReference type="EMBL" id="KAH3805630.1"/>
    </source>
</evidence>
<dbReference type="AlphaFoldDB" id="A0A9D4FV87"/>
<reference evidence="2" key="1">
    <citation type="journal article" date="2019" name="bioRxiv">
        <title>The Genome of the Zebra Mussel, Dreissena polymorpha: A Resource for Invasive Species Research.</title>
        <authorList>
            <person name="McCartney M.A."/>
            <person name="Auch B."/>
            <person name="Kono T."/>
            <person name="Mallez S."/>
            <person name="Zhang Y."/>
            <person name="Obille A."/>
            <person name="Becker A."/>
            <person name="Abrahante J.E."/>
            <person name="Garbe J."/>
            <person name="Badalamenti J.P."/>
            <person name="Herman A."/>
            <person name="Mangelson H."/>
            <person name="Liachko I."/>
            <person name="Sullivan S."/>
            <person name="Sone E.D."/>
            <person name="Koren S."/>
            <person name="Silverstein K.A.T."/>
            <person name="Beckman K.B."/>
            <person name="Gohl D.M."/>
        </authorList>
    </citation>
    <scope>NUCLEOTIDE SEQUENCE</scope>
    <source>
        <strain evidence="2">Duluth1</strain>
        <tissue evidence="2">Whole animal</tissue>
    </source>
</reference>
<name>A0A9D4FV87_DREPO</name>
<feature type="compositionally biased region" description="Low complexity" evidence="1">
    <location>
        <begin position="7"/>
        <end position="22"/>
    </location>
</feature>
<organism evidence="2 3">
    <name type="scientific">Dreissena polymorpha</name>
    <name type="common">Zebra mussel</name>
    <name type="synonym">Mytilus polymorpha</name>
    <dbReference type="NCBI Taxonomy" id="45954"/>
    <lineage>
        <taxon>Eukaryota</taxon>
        <taxon>Metazoa</taxon>
        <taxon>Spiralia</taxon>
        <taxon>Lophotrochozoa</taxon>
        <taxon>Mollusca</taxon>
        <taxon>Bivalvia</taxon>
        <taxon>Autobranchia</taxon>
        <taxon>Heteroconchia</taxon>
        <taxon>Euheterodonta</taxon>
        <taxon>Imparidentia</taxon>
        <taxon>Neoheterodontei</taxon>
        <taxon>Myida</taxon>
        <taxon>Dreissenoidea</taxon>
        <taxon>Dreissenidae</taxon>
        <taxon>Dreissena</taxon>
    </lineage>
</organism>
<feature type="region of interest" description="Disordered" evidence="1">
    <location>
        <begin position="1"/>
        <end position="23"/>
    </location>
</feature>
<protein>
    <submittedName>
        <fullName evidence="2">Uncharacterized protein</fullName>
    </submittedName>
</protein>
<dbReference type="EMBL" id="JAIWYP010000006">
    <property type="protein sequence ID" value="KAH3805630.1"/>
    <property type="molecule type" value="Genomic_DNA"/>
</dbReference>
<keyword evidence="3" id="KW-1185">Reference proteome</keyword>
<gene>
    <name evidence="2" type="ORF">DPMN_133935</name>
</gene>
<evidence type="ECO:0000256" key="1">
    <source>
        <dbReference type="SAM" id="MobiDB-lite"/>
    </source>
</evidence>
<reference evidence="2" key="2">
    <citation type="submission" date="2020-11" db="EMBL/GenBank/DDBJ databases">
        <authorList>
            <person name="McCartney M.A."/>
            <person name="Auch B."/>
            <person name="Kono T."/>
            <person name="Mallez S."/>
            <person name="Becker A."/>
            <person name="Gohl D.M."/>
            <person name="Silverstein K.A.T."/>
            <person name="Koren S."/>
            <person name="Bechman K.B."/>
            <person name="Herman A."/>
            <person name="Abrahante J.E."/>
            <person name="Garbe J."/>
        </authorList>
    </citation>
    <scope>NUCLEOTIDE SEQUENCE</scope>
    <source>
        <strain evidence="2">Duluth1</strain>
        <tissue evidence="2">Whole animal</tissue>
    </source>
</reference>
<feature type="region of interest" description="Disordered" evidence="1">
    <location>
        <begin position="75"/>
        <end position="106"/>
    </location>
</feature>
<sequence length="298" mass="32482">MGDSVKSASTTSSSSRSRLAQARLKKLKAQRQLRRIDELIELEQAERDILRRKQMFSQKAEIQDAEDEEKIWSEVLDDDDSGKHHTLSGDVLPPEHTLTSGRDGDLADAASTGSRTFLADQTSGRDGDLANAASRGSRTFLVDQTSGRDGDLADAASKCSRTFLADQTSGRDGDLADAASRGSKTFLADQTSFRHGDLADAASRGRMTFLVDWRSAFADKTSSGSGEPEPGFTRSICSASNIDIVFERLVNTLNGGLNLPKPELFTSIGKVTDYCKFIKNFETNIATKVSDTRMREVI</sequence>